<gene>
    <name evidence="2" type="ORF">BWGOE8_59390</name>
</gene>
<feature type="chain" id="PRO_5038523178" description="Lipoprotein" evidence="1">
    <location>
        <begin position="22"/>
        <end position="122"/>
    </location>
</feature>
<dbReference type="RefSeq" id="WP_070145888.1">
    <property type="nucleotide sequence ID" value="NZ_LXLT01000144.1"/>
</dbReference>
<keyword evidence="1" id="KW-0732">Signal</keyword>
<proteinExistence type="predicted"/>
<sequence length="122" mass="14407">MKRIFIFLPILMLLLSGCKTTSIEGSWDLAENQDNECPIYYKFKTIREKEKKEPGIKKVVEMYTDSKKGELYLGTYVNEFNIYYIDYGDSFTSNQSIRNVDGYLKVYFENVNKICTYENNNK</sequence>
<feature type="signal peptide" evidence="1">
    <location>
        <begin position="1"/>
        <end position="21"/>
    </location>
</feature>
<evidence type="ECO:0000256" key="1">
    <source>
        <dbReference type="SAM" id="SignalP"/>
    </source>
</evidence>
<evidence type="ECO:0008006" key="4">
    <source>
        <dbReference type="Google" id="ProtNLM"/>
    </source>
</evidence>
<dbReference type="Proteomes" id="UP000175706">
    <property type="component" value="Unassembled WGS sequence"/>
</dbReference>
<reference evidence="2 3" key="1">
    <citation type="submission" date="2016-05" db="EMBL/GenBank/DDBJ databases">
        <title>Bacillus thuringiensis and Bacillus weihenstephanensis as novel biocontrol agents of wilt causing Verticillium species.</title>
        <authorList>
            <person name="Hollensteiner J."/>
            <person name="Wemheuer F."/>
            <person name="Harting R."/>
            <person name="Kolarzyk A."/>
            <person name="Diaz-Valerio S."/>
            <person name="Poehlein A."/>
            <person name="Brzuszkiewicz E."/>
            <person name="Nesemann K."/>
            <person name="Braus-Stromeyer S."/>
            <person name="Braus G."/>
            <person name="Daniel R."/>
            <person name="Liesegang H."/>
        </authorList>
    </citation>
    <scope>NUCLEOTIDE SEQUENCE [LARGE SCALE GENOMIC DNA]</scope>
    <source>
        <strain evidence="2 3">GOE8</strain>
    </source>
</reference>
<dbReference type="EMBL" id="LXLT01000144">
    <property type="protein sequence ID" value="OFD68966.1"/>
    <property type="molecule type" value="Genomic_DNA"/>
</dbReference>
<name>A0A1E8AY62_BACMY</name>
<dbReference type="PROSITE" id="PS51257">
    <property type="entry name" value="PROKAR_LIPOPROTEIN"/>
    <property type="match status" value="1"/>
</dbReference>
<protein>
    <recommendedName>
        <fullName evidence="4">Lipoprotein</fullName>
    </recommendedName>
</protein>
<evidence type="ECO:0000313" key="3">
    <source>
        <dbReference type="Proteomes" id="UP000175706"/>
    </source>
</evidence>
<dbReference type="AlphaFoldDB" id="A0A1E8AY62"/>
<accession>A0A1E8AY62</accession>
<evidence type="ECO:0000313" key="2">
    <source>
        <dbReference type="EMBL" id="OFD68966.1"/>
    </source>
</evidence>
<organism evidence="2 3">
    <name type="scientific">Bacillus mycoides</name>
    <dbReference type="NCBI Taxonomy" id="1405"/>
    <lineage>
        <taxon>Bacteria</taxon>
        <taxon>Bacillati</taxon>
        <taxon>Bacillota</taxon>
        <taxon>Bacilli</taxon>
        <taxon>Bacillales</taxon>
        <taxon>Bacillaceae</taxon>
        <taxon>Bacillus</taxon>
        <taxon>Bacillus cereus group</taxon>
    </lineage>
</organism>
<comment type="caution">
    <text evidence="2">The sequence shown here is derived from an EMBL/GenBank/DDBJ whole genome shotgun (WGS) entry which is preliminary data.</text>
</comment>